<name>A0A2S1SR90_9ACTN</name>
<dbReference type="AlphaFoldDB" id="A0A2S1SR90"/>
<dbReference type="Proteomes" id="UP000244900">
    <property type="component" value="Chromosome"/>
</dbReference>
<keyword evidence="2" id="KW-1185">Reference proteome</keyword>
<dbReference type="KEGG" id="stir:DDW44_09075"/>
<sequence length="130" mass="14266">MPKQPSPTSARSRVTLFPLEGLTVAYTTRSGDPRGLGDIAIVAVTAPDMNPAAAGAALWLLARTMWASTPSEQQQARWILTQAVRARIVRAHDHQDLPDAKWTADLDRPFRLDALFANHETLLTGRLTIL</sequence>
<dbReference type="RefSeq" id="WP_108906109.1">
    <property type="nucleotide sequence ID" value="NZ_CP029188.1"/>
</dbReference>
<dbReference type="OrthoDB" id="4297937at2"/>
<protein>
    <submittedName>
        <fullName evidence="1">Uncharacterized protein</fullName>
    </submittedName>
</protein>
<reference evidence="1 2" key="1">
    <citation type="submission" date="2018-05" db="EMBL/GenBank/DDBJ databases">
        <title>Complete genome sequence of sponge-derived Streptomyces sp. HNM0039.</title>
        <authorList>
            <person name="Huang X."/>
            <person name="Zhou S."/>
        </authorList>
    </citation>
    <scope>NUCLEOTIDE SEQUENCE [LARGE SCALE GENOMIC DNA]</scope>
    <source>
        <strain evidence="1 2">HNM0039</strain>
    </source>
</reference>
<organism evidence="1 2">
    <name type="scientific">Streptomyces tirandamycinicus</name>
    <dbReference type="NCBI Taxonomy" id="2174846"/>
    <lineage>
        <taxon>Bacteria</taxon>
        <taxon>Bacillati</taxon>
        <taxon>Actinomycetota</taxon>
        <taxon>Actinomycetes</taxon>
        <taxon>Kitasatosporales</taxon>
        <taxon>Streptomycetaceae</taxon>
        <taxon>Streptomyces</taxon>
    </lineage>
</organism>
<evidence type="ECO:0000313" key="1">
    <source>
        <dbReference type="EMBL" id="AWI28918.1"/>
    </source>
</evidence>
<dbReference type="EMBL" id="CP029188">
    <property type="protein sequence ID" value="AWI28918.1"/>
    <property type="molecule type" value="Genomic_DNA"/>
</dbReference>
<proteinExistence type="predicted"/>
<evidence type="ECO:0000313" key="2">
    <source>
        <dbReference type="Proteomes" id="UP000244900"/>
    </source>
</evidence>
<gene>
    <name evidence="1" type="ORF">DDW44_09075</name>
</gene>
<accession>A0A2S1SR90</accession>